<evidence type="ECO:0000313" key="3">
    <source>
        <dbReference type="Proteomes" id="UP000000323"/>
    </source>
</evidence>
<dbReference type="KEGG" id="ttr:Tter_1688"/>
<dbReference type="Proteomes" id="UP000000323">
    <property type="component" value="Chromosome 1"/>
</dbReference>
<dbReference type="SUPFAM" id="SSF54913">
    <property type="entry name" value="GlnB-like"/>
    <property type="match status" value="1"/>
</dbReference>
<dbReference type="PANTHER" id="PTHR23419:SF8">
    <property type="entry name" value="FI09726P"/>
    <property type="match status" value="1"/>
</dbReference>
<organism evidence="2 3">
    <name type="scientific">Thermobaculum terrenum (strain ATCC BAA-798 / CCMEE 7001 / YNP1)</name>
    <dbReference type="NCBI Taxonomy" id="525904"/>
    <lineage>
        <taxon>Bacteria</taxon>
        <taxon>Bacillati</taxon>
        <taxon>Chloroflexota</taxon>
        <taxon>Chloroflexia</taxon>
        <taxon>Candidatus Thermobaculales</taxon>
        <taxon>Candidatus Thermobaculaceae</taxon>
        <taxon>Thermobaculum</taxon>
    </lineage>
</organism>
<dbReference type="InterPro" id="IPR011322">
    <property type="entry name" value="N-reg_PII-like_a/b"/>
</dbReference>
<dbReference type="eggNOG" id="COG1324">
    <property type="taxonomic scope" value="Bacteria"/>
</dbReference>
<protein>
    <submittedName>
        <fullName evidence="2">CutA1 divalent ion tolerance protein</fullName>
    </submittedName>
</protein>
<sequence>MTNEIVLIYTVCGSVEEAEKISHTLIRESLAACTNYWPIHSMYVWKDDLVHDSEVSMIVKTTHEKMAEACRRIQELHSYELPCILTLSPTYVDPSYATWIIAETKGSVSKDSSANNRELATET</sequence>
<gene>
    <name evidence="2" type="ordered locus">Tter_1688</name>
</gene>
<dbReference type="AlphaFoldDB" id="D1CCS9"/>
<dbReference type="EMBL" id="CP001825">
    <property type="protein sequence ID" value="ACZ42594.1"/>
    <property type="molecule type" value="Genomic_DNA"/>
</dbReference>
<dbReference type="GO" id="GO:0010038">
    <property type="term" value="P:response to metal ion"/>
    <property type="evidence" value="ECO:0007669"/>
    <property type="project" value="InterPro"/>
</dbReference>
<reference evidence="3" key="1">
    <citation type="journal article" date="2010" name="Stand. Genomic Sci.">
        <title>Complete genome sequence of 'Thermobaculum terrenum' type strain (YNP1).</title>
        <authorList>
            <person name="Kiss H."/>
            <person name="Cleland D."/>
            <person name="Lapidus A."/>
            <person name="Lucas S."/>
            <person name="Glavina Del Rio T."/>
            <person name="Nolan M."/>
            <person name="Tice H."/>
            <person name="Han C."/>
            <person name="Goodwin L."/>
            <person name="Pitluck S."/>
            <person name="Liolios K."/>
            <person name="Ivanova N."/>
            <person name="Mavromatis K."/>
            <person name="Ovchinnikova G."/>
            <person name="Pati A."/>
            <person name="Chen A."/>
            <person name="Palaniappan K."/>
            <person name="Land M."/>
            <person name="Hauser L."/>
            <person name="Chang Y."/>
            <person name="Jeffries C."/>
            <person name="Lu M."/>
            <person name="Brettin T."/>
            <person name="Detter J."/>
            <person name="Goker M."/>
            <person name="Tindall B."/>
            <person name="Beck B."/>
            <person name="McDermott T."/>
            <person name="Woyke T."/>
            <person name="Bristow J."/>
            <person name="Eisen J."/>
            <person name="Markowitz V."/>
            <person name="Hugenholtz P."/>
            <person name="Kyrpides N."/>
            <person name="Klenk H."/>
            <person name="Cheng J."/>
        </authorList>
    </citation>
    <scope>NUCLEOTIDE SEQUENCE [LARGE SCALE GENOMIC DNA]</scope>
    <source>
        <strain evidence="3">ATCC BAA-798 / YNP1</strain>
    </source>
</reference>
<comment type="similarity">
    <text evidence="1">Belongs to the CutA family.</text>
</comment>
<dbReference type="HOGENOM" id="CLU_098807_3_1_0"/>
<evidence type="ECO:0000313" key="2">
    <source>
        <dbReference type="EMBL" id="ACZ42594.1"/>
    </source>
</evidence>
<dbReference type="Pfam" id="PF03091">
    <property type="entry name" value="CutA1"/>
    <property type="match status" value="1"/>
</dbReference>
<dbReference type="Gene3D" id="3.30.70.120">
    <property type="match status" value="1"/>
</dbReference>
<proteinExistence type="inferred from homology"/>
<accession>D1CCS9</accession>
<dbReference type="InterPro" id="IPR015867">
    <property type="entry name" value="N-reg_PII/ATP_PRibTrfase_C"/>
</dbReference>
<keyword evidence="3" id="KW-1185">Reference proteome</keyword>
<dbReference type="PANTHER" id="PTHR23419">
    <property type="entry name" value="DIVALENT CATION TOLERANCE CUTA-RELATED"/>
    <property type="match status" value="1"/>
</dbReference>
<name>D1CCS9_THET1</name>
<dbReference type="GO" id="GO:0005507">
    <property type="term" value="F:copper ion binding"/>
    <property type="evidence" value="ECO:0007669"/>
    <property type="project" value="TreeGrafter"/>
</dbReference>
<dbReference type="RefSeq" id="WP_012875628.1">
    <property type="nucleotide sequence ID" value="NC_013525.1"/>
</dbReference>
<dbReference type="STRING" id="525904.Tter_1688"/>
<dbReference type="InterPro" id="IPR004323">
    <property type="entry name" value="Ion_tolerance_CutA"/>
</dbReference>
<evidence type="ECO:0000256" key="1">
    <source>
        <dbReference type="ARBA" id="ARBA00010169"/>
    </source>
</evidence>
<dbReference type="OrthoDB" id="37622at2"/>